<organism evidence="2 3">
    <name type="scientific">Eumeta variegata</name>
    <name type="common">Bagworm moth</name>
    <name type="synonym">Eumeta japonica</name>
    <dbReference type="NCBI Taxonomy" id="151549"/>
    <lineage>
        <taxon>Eukaryota</taxon>
        <taxon>Metazoa</taxon>
        <taxon>Ecdysozoa</taxon>
        <taxon>Arthropoda</taxon>
        <taxon>Hexapoda</taxon>
        <taxon>Insecta</taxon>
        <taxon>Pterygota</taxon>
        <taxon>Neoptera</taxon>
        <taxon>Endopterygota</taxon>
        <taxon>Lepidoptera</taxon>
        <taxon>Glossata</taxon>
        <taxon>Ditrysia</taxon>
        <taxon>Tineoidea</taxon>
        <taxon>Psychidae</taxon>
        <taxon>Oiketicinae</taxon>
        <taxon>Eumeta</taxon>
    </lineage>
</organism>
<evidence type="ECO:0000313" key="2">
    <source>
        <dbReference type="EMBL" id="GBP28942.1"/>
    </source>
</evidence>
<comment type="subcellular location">
    <subcellularLocation>
        <location evidence="1">Membrane</location>
        <topology evidence="1">Lipid-anchor</topology>
        <topology evidence="1">GPI-anchor</topology>
    </subcellularLocation>
</comment>
<keyword evidence="1" id="KW-0472">Membrane</keyword>
<evidence type="ECO:0000313" key="3">
    <source>
        <dbReference type="Proteomes" id="UP000299102"/>
    </source>
</evidence>
<dbReference type="PROSITE" id="PS00869">
    <property type="entry name" value="RENAL_DIPEPTIDASE_1"/>
    <property type="match status" value="1"/>
</dbReference>
<name>A0A4C1USI2_EUMVA</name>
<dbReference type="InterPro" id="IPR000180">
    <property type="entry name" value="Dipep_AS"/>
</dbReference>
<comment type="cofactor">
    <cofactor evidence="1">
        <name>Zn(2+)</name>
        <dbReference type="ChEBI" id="CHEBI:29105"/>
    </cofactor>
</comment>
<comment type="catalytic activity">
    <reaction evidence="1">
        <text>an L-aminoacyl-L-amino acid + H2O = 2 an L-alpha-amino acid</text>
        <dbReference type="Rhea" id="RHEA:48940"/>
        <dbReference type="ChEBI" id="CHEBI:15377"/>
        <dbReference type="ChEBI" id="CHEBI:59869"/>
        <dbReference type="ChEBI" id="CHEBI:77460"/>
        <dbReference type="EC" id="3.4.13.19"/>
    </reaction>
</comment>
<dbReference type="GO" id="GO:0070573">
    <property type="term" value="F:metallodipeptidase activity"/>
    <property type="evidence" value="ECO:0007669"/>
    <property type="project" value="InterPro"/>
</dbReference>
<dbReference type="SUPFAM" id="SSF51556">
    <property type="entry name" value="Metallo-dependent hydrolases"/>
    <property type="match status" value="1"/>
</dbReference>
<gene>
    <name evidence="2" type="primary">Dpep1</name>
    <name evidence="2" type="ORF">EVAR_83841_1</name>
</gene>
<dbReference type="EMBL" id="BGZK01000214">
    <property type="protein sequence ID" value="GBP28942.1"/>
    <property type="molecule type" value="Genomic_DNA"/>
</dbReference>
<dbReference type="Pfam" id="PF01244">
    <property type="entry name" value="Peptidase_M19"/>
    <property type="match status" value="1"/>
</dbReference>
<sequence length="159" mass="17365">MDVPDRVLDRADDKARAAAAVRERAQKAPTYLNLCQQFWAAYVPCDSQHRDAVQLIFEQIDLIQRLTDKYHPQLTLCTSASDIVAAHANHRMCSLVGVEGGHAIGGSLGVLRTLYQVGVRYLTLTSTCDTPWAECASAAERPDAPPHGGLTPFGKVFCI</sequence>
<dbReference type="GO" id="GO:0006508">
    <property type="term" value="P:proteolysis"/>
    <property type="evidence" value="ECO:0007669"/>
    <property type="project" value="UniProtKB-KW"/>
</dbReference>
<dbReference type="PROSITE" id="PS51365">
    <property type="entry name" value="RENAL_DIPEPTIDASE_2"/>
    <property type="match status" value="1"/>
</dbReference>
<dbReference type="AlphaFoldDB" id="A0A4C1USI2"/>
<keyword evidence="3" id="KW-1185">Reference proteome</keyword>
<dbReference type="PANTHER" id="PTHR10443">
    <property type="entry name" value="MICROSOMAL DIPEPTIDASE"/>
    <property type="match status" value="1"/>
</dbReference>
<accession>A0A4C1USI2</accession>
<keyword evidence="1" id="KW-0479">Metal-binding</keyword>
<proteinExistence type="inferred from homology"/>
<dbReference type="InterPro" id="IPR032466">
    <property type="entry name" value="Metal_Hydrolase"/>
</dbReference>
<dbReference type="PANTHER" id="PTHR10443:SF47">
    <property type="entry name" value="DIPEPTIDASE"/>
    <property type="match status" value="1"/>
</dbReference>
<dbReference type="Proteomes" id="UP000299102">
    <property type="component" value="Unassembled WGS sequence"/>
</dbReference>
<dbReference type="GO" id="GO:0046872">
    <property type="term" value="F:metal ion binding"/>
    <property type="evidence" value="ECO:0007669"/>
    <property type="project" value="UniProtKB-UniRule"/>
</dbReference>
<protein>
    <recommendedName>
        <fullName evidence="1">Dipeptidase</fullName>
        <ecNumber evidence="1">3.4.13.19</ecNumber>
    </recommendedName>
</protein>
<dbReference type="OrthoDB" id="445695at2759"/>
<keyword evidence="1" id="KW-0449">Lipoprotein</keyword>
<keyword evidence="1" id="KW-0862">Zinc</keyword>
<dbReference type="GO" id="GO:0098552">
    <property type="term" value="C:side of membrane"/>
    <property type="evidence" value="ECO:0007669"/>
    <property type="project" value="UniProtKB-KW"/>
</dbReference>
<reference evidence="2 3" key="1">
    <citation type="journal article" date="2019" name="Commun. Biol.">
        <title>The bagworm genome reveals a unique fibroin gene that provides high tensile strength.</title>
        <authorList>
            <person name="Kono N."/>
            <person name="Nakamura H."/>
            <person name="Ohtoshi R."/>
            <person name="Tomita M."/>
            <person name="Numata K."/>
            <person name="Arakawa K."/>
        </authorList>
    </citation>
    <scope>NUCLEOTIDE SEQUENCE [LARGE SCALE GENOMIC DNA]</scope>
</reference>
<dbReference type="EC" id="3.4.13.19" evidence="1"/>
<dbReference type="Gene3D" id="3.20.20.140">
    <property type="entry name" value="Metal-dependent hydrolases"/>
    <property type="match status" value="1"/>
</dbReference>
<comment type="similarity">
    <text evidence="1">Belongs to the metallo-dependent hydrolases superfamily. Peptidase M19 family.</text>
</comment>
<keyword evidence="1" id="KW-0378">Hydrolase</keyword>
<keyword evidence="1" id="KW-0336">GPI-anchor</keyword>
<keyword evidence="1" id="KW-0325">Glycoprotein</keyword>
<dbReference type="InterPro" id="IPR008257">
    <property type="entry name" value="Pept_M19"/>
</dbReference>
<comment type="caution">
    <text evidence="2">The sequence shown here is derived from an EMBL/GenBank/DDBJ whole genome shotgun (WGS) entry which is preliminary data.</text>
</comment>
<dbReference type="STRING" id="151549.A0A4C1USI2"/>
<keyword evidence="1" id="KW-0224">Dipeptidase</keyword>
<evidence type="ECO:0000256" key="1">
    <source>
        <dbReference type="RuleBase" id="RU341113"/>
    </source>
</evidence>
<keyword evidence="1" id="KW-0645">Protease</keyword>
<keyword evidence="1" id="KW-1015">Disulfide bond</keyword>
<keyword evidence="1" id="KW-0482">Metalloprotease</keyword>
<comment type="subunit">
    <text evidence="1">Homodimer; disulfide-linked.</text>
</comment>